<gene>
    <name evidence="2" type="primary">AlNc14C387G11263</name>
    <name evidence="2" type="ORF">ALNC14_127020</name>
</gene>
<feature type="compositionally biased region" description="Polar residues" evidence="1">
    <location>
        <begin position="14"/>
        <end position="43"/>
    </location>
</feature>
<feature type="compositionally biased region" description="Basic and acidic residues" evidence="1">
    <location>
        <begin position="44"/>
        <end position="64"/>
    </location>
</feature>
<reference evidence="2" key="1">
    <citation type="journal article" date="2011" name="PLoS Biol.">
        <title>Gene gain and loss during evolution of obligate parasitism in the white rust pathogen of Arabidopsis thaliana.</title>
        <authorList>
            <person name="Kemen E."/>
            <person name="Gardiner A."/>
            <person name="Schultz-Larsen T."/>
            <person name="Kemen A.C."/>
            <person name="Balmuth A.L."/>
            <person name="Robert-Seilaniantz A."/>
            <person name="Bailey K."/>
            <person name="Holub E."/>
            <person name="Studholme D.J."/>
            <person name="Maclean D."/>
            <person name="Jones J.D."/>
        </authorList>
    </citation>
    <scope>NUCLEOTIDE SEQUENCE</scope>
</reference>
<evidence type="ECO:0000256" key="1">
    <source>
        <dbReference type="SAM" id="MobiDB-lite"/>
    </source>
</evidence>
<dbReference type="EMBL" id="FR824431">
    <property type="protein sequence ID" value="CCA26558.1"/>
    <property type="molecule type" value="Genomic_DNA"/>
</dbReference>
<proteinExistence type="predicted"/>
<feature type="region of interest" description="Disordered" evidence="1">
    <location>
        <begin position="1"/>
        <end position="91"/>
    </location>
</feature>
<protein>
    <submittedName>
        <fullName evidence="2">AlNc14C387G11263 protein</fullName>
    </submittedName>
</protein>
<sequence length="173" mass="19732">MTGRGRSMTLPAWMNQQQNEASKQSNADTVETGNDASHPGTQQKDIDTSKKYRDQFKDASAARERRPRSRSPREDRSRRHQSREQDKTNHGVMIAQASEFGVGIAQNLDDNPVYHVRDLAPAQDQDPQTATINTFIAEINLILTINLDFLIPSTKIFYANRYMEISDERHTLE</sequence>
<accession>F0WYK0</accession>
<feature type="compositionally biased region" description="Basic and acidic residues" evidence="1">
    <location>
        <begin position="71"/>
        <end position="89"/>
    </location>
</feature>
<dbReference type="AlphaFoldDB" id="F0WYK0"/>
<name>F0WYK0_9STRA</name>
<evidence type="ECO:0000313" key="2">
    <source>
        <dbReference type="EMBL" id="CCA26558.1"/>
    </source>
</evidence>
<reference evidence="2" key="2">
    <citation type="submission" date="2011-02" db="EMBL/GenBank/DDBJ databases">
        <authorList>
            <person name="MacLean D."/>
        </authorList>
    </citation>
    <scope>NUCLEOTIDE SEQUENCE</scope>
</reference>
<dbReference type="HOGENOM" id="CLU_1550362_0_0_1"/>
<organism evidence="2">
    <name type="scientific">Albugo laibachii Nc14</name>
    <dbReference type="NCBI Taxonomy" id="890382"/>
    <lineage>
        <taxon>Eukaryota</taxon>
        <taxon>Sar</taxon>
        <taxon>Stramenopiles</taxon>
        <taxon>Oomycota</taxon>
        <taxon>Peronosporomycetes</taxon>
        <taxon>Albuginales</taxon>
        <taxon>Albuginaceae</taxon>
        <taxon>Albugo</taxon>
    </lineage>
</organism>